<dbReference type="GO" id="GO:0016887">
    <property type="term" value="F:ATP hydrolysis activity"/>
    <property type="evidence" value="ECO:0007669"/>
    <property type="project" value="InterPro"/>
</dbReference>
<dbReference type="EMBL" id="CAADRP010001707">
    <property type="protein sequence ID" value="VFU48714.1"/>
    <property type="molecule type" value="Genomic_DNA"/>
</dbReference>
<keyword evidence="8" id="KW-0809">Transit peptide</keyword>
<evidence type="ECO:0000256" key="7">
    <source>
        <dbReference type="ARBA" id="ARBA00022840"/>
    </source>
</evidence>
<dbReference type="FunFam" id="3.40.50.300:FF:000352">
    <property type="entry name" value="ATP-dependent zinc metalloprotease FTSH 7, chloroplastic"/>
    <property type="match status" value="1"/>
</dbReference>
<dbReference type="CDD" id="cd19501">
    <property type="entry name" value="RecA-like_FtsH"/>
    <property type="match status" value="1"/>
</dbReference>
<evidence type="ECO:0000259" key="12">
    <source>
        <dbReference type="PROSITE" id="PS50016"/>
    </source>
</evidence>
<evidence type="ECO:0000256" key="3">
    <source>
        <dbReference type="ARBA" id="ARBA00022741"/>
    </source>
</evidence>
<feature type="transmembrane region" description="Helical" evidence="11">
    <location>
        <begin position="1699"/>
        <end position="1715"/>
    </location>
</feature>
<dbReference type="Gene3D" id="3.40.50.300">
    <property type="entry name" value="P-loop containing nucleotide triphosphate hydrolases"/>
    <property type="match status" value="1"/>
</dbReference>
<dbReference type="InterPro" id="IPR027417">
    <property type="entry name" value="P-loop_NTPase"/>
</dbReference>
<keyword evidence="5" id="KW-0378">Hydrolase</keyword>
<dbReference type="SUPFAM" id="SSF57903">
    <property type="entry name" value="FYVE/PHD zinc finger"/>
    <property type="match status" value="1"/>
</dbReference>
<dbReference type="InterPro" id="IPR019787">
    <property type="entry name" value="Znf_PHD-finger"/>
</dbReference>
<evidence type="ECO:0000256" key="1">
    <source>
        <dbReference type="ARBA" id="ARBA00022670"/>
    </source>
</evidence>
<keyword evidence="1" id="KW-0645">Protease</keyword>
<sequence length="2302" mass="257103">MKLLILEINLDMNNLGNISQQLRTEDLLLFRDDDWSIEGKNNTLSFPSYYIDENVLELITDLSLNLFEAYELAIRLYNLLCSSGNGFCLQTRALFVFSKSAYGEGAVPSIKRNQSKHFNALAVICLDGDGCKIRSGSANIEEESNLDTSIACDSCDIWYHAFCVGFDAEGTSEDTWLCPRCTVGDVPQKSDVALLQKPNNQCYSENSHSSSFSVAEAAFSGKMTVSIADAGETAVVVSMVGGTKWTEEPNKPALEADKDLMDDAVKPDGNRHKVERQSSEKTDVQPTMEARELELSLSCDASFSHLSTSLVLAELKTICDDGTVNEPIIGDDVKNSLTKLFNDSLVRNKMSEKESSEGLHLGLSLGCSSSGYIKTNETEDQGTVEVQQQSVSEESLLRRGIEETVLNIKRSLSEESLLRRDEKILPVANEETMKTIGVKRKHATFSDDADKTADDNEDNANNEAAALAKKNRVSRKLQITPKDQDSAFLPEDSQKCPTKIAVFKDVKLKRSLEKQDVSSDIMSVVKGVGRRTLKGLTHQNPPDKSSKERENAAGLRVKKIMRRAVEDKESSVVVQKLTKEIREAVRNRSSAEIGENLFDPKLLAAFRTAVAGSTAEPVKKLPPSSMKAKKSLLQKGKVRENLTKKIYGDSNGRRKRAWDRDCDVEFWKYRCMRVTKPEKIATLKSVLTLLRKNQEGSEMDQGYECQETNSILSRLYLADTSVLPRKDDIKPLLASTITSNTELNKAQEISMDKVRKPSLDDHTLKSAEANKVSAKLVVPSLHDKGFKDKVPSTNCQPASSKAQPGGGSKVNSQKERGAQSDDKRMDKRKWALEVLARKKAVSGKTAADEKQEDSAMLKGNYPLLAQLPIDMRPVLASGRHNKIPVSVRQTQLHRLTENFLRKVNLPEIRKTAETELAVADAINIEKEIADKSNSKIVYLNLCSQEIMRQSDDRKSNQVTVSNSSPSAVTVDGSEQAVDELPTDPAILNALRNAGLLSDSPPSSPHHKMEVSNEVDDSSMHIKEEGPDNIFEMDSHPDVDIYGDFEYNLEDEDYIGATTLTAPKLVEEAESRMKVVFSTHKSEMLNNFQDHEGCLTLGNNEEPKDSAASSKIHAEADIISTTVEGGTNRSCADSESLPGEEGEEPSLAECDELYGPDKEPLINKFPEEASRNLYELADPEASTKHKGSAENENNSSRQDNATSAGRTYDGETSCDHSQTAESCPKKDSSKINTNKQGDIITNSVSKKVEAYIKEHIRPLCKSGIIDAEQYRWAVAKTTDKVMKYHLNAKNANFLIKEGEKVKKLSEQYVEAAQQKGKGDSEVFFSMSSPCDLALPEMTRSSSELLVSLDSRRRWKIQTQLIDYSQYYRTVSAWNFGPREMYAETASGNDDNSQTKKSCAFGNNSLDLYVLYLWNCQLKRSQFVFLCEVNSASTAKSGDTNKEDFVTRVLKQNPSQIEPRYLIGDKFYTLKEKQDLTKKQNVGFIAFVEKLLNLKGKVKKEANEIENEEKDVYLKDILREYKGKLYVPEQVFSVKLSEEEEFDRNLEELPKMGFEDFKKAMKSDKVKFLTSKEATIGTYANDYRDFVVDLKEIPGEKSLHRTKWTMRLYENEAQTLLEEYTGPFYEIERQMASSVGKLPEYPHPVASSISSRMMVELGMVTAVMAAAAVVVGGFLASALFAVTSFIFVATVYVAWPIAKPFVKLFLGIIFSILEGVWDHVVDIFSDGGLVSKFSEFYTFGGVSASIEMLKPIMLVLLTMVLLVRFTLSRRPKNFRKWDLWQGIDFSRSKAEARVDGSTGVKFSDVAGIDEAVEELQELVRYLKNPELFDKMGIKPPHGVLLEGAPGCGKTLVAKAIAGEAGVPFYQMAGSEFVEVLVGVGSARIRDLFKRAKVNKPSVIFIDEIDALATKVWMFLRQGIFKESTDHLYNAATQERETTLNQLLIELDGFDTGKGVIFLAATNRRDLLDPALLRPGRFDRKIRIRPPNAKGRSEILKIHASKVKMSDSVDLSTYAKNLPAGPRGCSSGVRQGHAAILQSDMDDAVDRLTVGPKRGQCRRATTELGVAMTSHLLRRYENAKVECCDRISIVPRGQTLSQLVFHRLDDESYMFERLPQLMHRLQVFLGGRAAEEVIYGRDTSRASVSYLADASWLARKIITIWNLENPMVIHGEPPPWRKKVRFVGPRLDFEGSLYDDYDLIEPPINFNLDDQVAQRTEKLICDMYGRTVSLLKRHHAALLKAVKVLLNQKEISGEAIDYILNNYPPQTRLSLLLEEENPGILPFFKKEIENELDYALLTTSEGRNP</sequence>
<keyword evidence="11" id="KW-0812">Transmembrane</keyword>
<keyword evidence="11" id="KW-0472">Membrane</keyword>
<dbReference type="SMART" id="SM00382">
    <property type="entry name" value="AAA"/>
    <property type="match status" value="1"/>
</dbReference>
<feature type="transmembrane region" description="Helical" evidence="11">
    <location>
        <begin position="1746"/>
        <end position="1765"/>
    </location>
</feature>
<keyword evidence="2" id="KW-0479">Metal-binding</keyword>
<dbReference type="Pfam" id="PF00628">
    <property type="entry name" value="PHD"/>
    <property type="match status" value="1"/>
</dbReference>
<organism evidence="13">
    <name type="scientific">Salix viminalis</name>
    <name type="common">Common osier</name>
    <name type="synonym">Basket willow</name>
    <dbReference type="NCBI Taxonomy" id="40686"/>
    <lineage>
        <taxon>Eukaryota</taxon>
        <taxon>Viridiplantae</taxon>
        <taxon>Streptophyta</taxon>
        <taxon>Embryophyta</taxon>
        <taxon>Tracheophyta</taxon>
        <taxon>Spermatophyta</taxon>
        <taxon>Magnoliopsida</taxon>
        <taxon>eudicotyledons</taxon>
        <taxon>Gunneridae</taxon>
        <taxon>Pentapetalae</taxon>
        <taxon>rosids</taxon>
        <taxon>fabids</taxon>
        <taxon>Malpighiales</taxon>
        <taxon>Salicaceae</taxon>
        <taxon>Saliceae</taxon>
        <taxon>Salix</taxon>
    </lineage>
</organism>
<dbReference type="Gene3D" id="1.20.58.760">
    <property type="entry name" value="Peptidase M41"/>
    <property type="match status" value="1"/>
</dbReference>
<name>A0A6N2M4S7_SALVM</name>
<dbReference type="GO" id="GO:0004176">
    <property type="term" value="F:ATP-dependent peptidase activity"/>
    <property type="evidence" value="ECO:0007669"/>
    <property type="project" value="InterPro"/>
</dbReference>
<evidence type="ECO:0000256" key="11">
    <source>
        <dbReference type="SAM" id="Phobius"/>
    </source>
</evidence>
<accession>A0A6N2M4S7</accession>
<dbReference type="InterPro" id="IPR000642">
    <property type="entry name" value="Peptidase_M41"/>
</dbReference>
<feature type="compositionally biased region" description="Polar residues" evidence="10">
    <location>
        <begin position="1119"/>
        <end position="1132"/>
    </location>
</feature>
<evidence type="ECO:0000256" key="5">
    <source>
        <dbReference type="ARBA" id="ARBA00022801"/>
    </source>
</evidence>
<keyword evidence="3" id="KW-0547">Nucleotide-binding</keyword>
<dbReference type="GO" id="GO:0005524">
    <property type="term" value="F:ATP binding"/>
    <property type="evidence" value="ECO:0007669"/>
    <property type="project" value="UniProtKB-KW"/>
</dbReference>
<protein>
    <recommendedName>
        <fullName evidence="12">PHD-type domain-containing protein</fullName>
    </recommendedName>
</protein>
<dbReference type="PANTHER" id="PTHR23076:SF111">
    <property type="entry name" value="INACTIVE ATP-DEPENDENT ZINC METALLOPROTEASE FTSHI 1, CHLOROPLASTIC-RELATED"/>
    <property type="match status" value="1"/>
</dbReference>
<dbReference type="GO" id="GO:0009507">
    <property type="term" value="C:chloroplast"/>
    <property type="evidence" value="ECO:0007669"/>
    <property type="project" value="TreeGrafter"/>
</dbReference>
<dbReference type="GO" id="GO:0008270">
    <property type="term" value="F:zinc ion binding"/>
    <property type="evidence" value="ECO:0007669"/>
    <property type="project" value="UniProtKB-KW"/>
</dbReference>
<evidence type="ECO:0000256" key="10">
    <source>
        <dbReference type="SAM" id="MobiDB-lite"/>
    </source>
</evidence>
<dbReference type="GO" id="GO:0004222">
    <property type="term" value="F:metalloendopeptidase activity"/>
    <property type="evidence" value="ECO:0007669"/>
    <property type="project" value="InterPro"/>
</dbReference>
<dbReference type="Gene3D" id="1.10.8.60">
    <property type="match status" value="1"/>
</dbReference>
<evidence type="ECO:0000256" key="4">
    <source>
        <dbReference type="ARBA" id="ARBA00022771"/>
    </source>
</evidence>
<dbReference type="InterPro" id="IPR001965">
    <property type="entry name" value="Znf_PHD"/>
</dbReference>
<dbReference type="InterPro" id="IPR013083">
    <property type="entry name" value="Znf_RING/FYVE/PHD"/>
</dbReference>
<reference evidence="13" key="1">
    <citation type="submission" date="2019-03" db="EMBL/GenBank/DDBJ databases">
        <authorList>
            <person name="Mank J."/>
            <person name="Almeida P."/>
        </authorList>
    </citation>
    <scope>NUCLEOTIDE SEQUENCE</scope>
    <source>
        <strain evidence="13">78183</strain>
    </source>
</reference>
<dbReference type="InterPro" id="IPR011011">
    <property type="entry name" value="Znf_FYVE_PHD"/>
</dbReference>
<feature type="compositionally biased region" description="Polar residues" evidence="10">
    <location>
        <begin position="956"/>
        <end position="967"/>
    </location>
</feature>
<feature type="compositionally biased region" description="Basic and acidic residues" evidence="10">
    <location>
        <begin position="812"/>
        <end position="827"/>
    </location>
</feature>
<keyword evidence="7" id="KW-0067">ATP-binding</keyword>
<feature type="region of interest" description="Disordered" evidence="10">
    <location>
        <begin position="998"/>
        <end position="1017"/>
    </location>
</feature>
<feature type="region of interest" description="Disordered" evidence="10">
    <location>
        <begin position="948"/>
        <end position="975"/>
    </location>
</feature>
<dbReference type="PROSITE" id="PS50016">
    <property type="entry name" value="ZF_PHD_2"/>
    <property type="match status" value="1"/>
</dbReference>
<dbReference type="FunFam" id="1.20.58.760:FF:000011">
    <property type="entry name" value="Probable inactive ATP-dependent zinc metalloprotease FTSHI 1, chloroplastic"/>
    <property type="match status" value="1"/>
</dbReference>
<evidence type="ECO:0000256" key="9">
    <source>
        <dbReference type="PROSITE-ProRule" id="PRU00146"/>
    </source>
</evidence>
<dbReference type="InterPro" id="IPR003593">
    <property type="entry name" value="AAA+_ATPase"/>
</dbReference>
<keyword evidence="11" id="KW-1133">Transmembrane helix</keyword>
<evidence type="ECO:0000313" key="13">
    <source>
        <dbReference type="EMBL" id="VFU48714.1"/>
    </source>
</evidence>
<feature type="region of interest" description="Disordered" evidence="10">
    <location>
        <begin position="246"/>
        <end position="287"/>
    </location>
</feature>
<proteinExistence type="predicted"/>
<dbReference type="PANTHER" id="PTHR23076">
    <property type="entry name" value="METALLOPROTEASE M41 FTSH"/>
    <property type="match status" value="1"/>
</dbReference>
<dbReference type="GO" id="GO:0006508">
    <property type="term" value="P:proteolysis"/>
    <property type="evidence" value="ECO:0007669"/>
    <property type="project" value="UniProtKB-KW"/>
</dbReference>
<keyword evidence="6" id="KW-0862">Zinc</keyword>
<feature type="region of interest" description="Disordered" evidence="10">
    <location>
        <begin position="1179"/>
        <end position="1233"/>
    </location>
</feature>
<feature type="region of interest" description="Disordered" evidence="10">
    <location>
        <begin position="1119"/>
        <end position="1144"/>
    </location>
</feature>
<feature type="transmembrane region" description="Helical" evidence="11">
    <location>
        <begin position="1655"/>
        <end position="1687"/>
    </location>
</feature>
<dbReference type="SUPFAM" id="SSF140990">
    <property type="entry name" value="FtsH protease domain-like"/>
    <property type="match status" value="1"/>
</dbReference>
<evidence type="ECO:0000256" key="6">
    <source>
        <dbReference type="ARBA" id="ARBA00022833"/>
    </source>
</evidence>
<dbReference type="InterPro" id="IPR003959">
    <property type="entry name" value="ATPase_AAA_core"/>
</dbReference>
<feature type="region of interest" description="Disordered" evidence="10">
    <location>
        <begin position="785"/>
        <end position="827"/>
    </location>
</feature>
<evidence type="ECO:0000256" key="8">
    <source>
        <dbReference type="ARBA" id="ARBA00022946"/>
    </source>
</evidence>
<dbReference type="GO" id="GO:0045037">
    <property type="term" value="P:protein import into chloroplast stroma"/>
    <property type="evidence" value="ECO:0007669"/>
    <property type="project" value="TreeGrafter"/>
</dbReference>
<evidence type="ECO:0000256" key="2">
    <source>
        <dbReference type="ARBA" id="ARBA00022723"/>
    </source>
</evidence>
<dbReference type="SMART" id="SM00249">
    <property type="entry name" value="PHD"/>
    <property type="match status" value="1"/>
</dbReference>
<dbReference type="SUPFAM" id="SSF52540">
    <property type="entry name" value="P-loop containing nucleoside triphosphate hydrolases"/>
    <property type="match status" value="1"/>
</dbReference>
<feature type="compositionally biased region" description="Polar residues" evidence="10">
    <location>
        <begin position="791"/>
        <end position="802"/>
    </location>
</feature>
<dbReference type="InterPro" id="IPR037219">
    <property type="entry name" value="Peptidase_M41-like"/>
</dbReference>
<dbReference type="Gene3D" id="3.30.40.10">
    <property type="entry name" value="Zinc/RING finger domain, C3HC4 (zinc finger)"/>
    <property type="match status" value="1"/>
</dbReference>
<keyword evidence="4 9" id="KW-0863">Zinc-finger</keyword>
<feature type="domain" description="PHD-type" evidence="12">
    <location>
        <begin position="122"/>
        <end position="184"/>
    </location>
</feature>
<dbReference type="Pfam" id="PF01434">
    <property type="entry name" value="Peptidase_M41"/>
    <property type="match status" value="1"/>
</dbReference>
<gene>
    <name evidence="13" type="ORF">SVIM_LOCUS320552</name>
</gene>
<dbReference type="Pfam" id="PF00004">
    <property type="entry name" value="AAA"/>
    <property type="match status" value="1"/>
</dbReference>
<feature type="compositionally biased region" description="Polar residues" evidence="10">
    <location>
        <begin position="1189"/>
        <end position="1204"/>
    </location>
</feature>